<comment type="caution">
    <text evidence="2">The sequence shown here is derived from an EMBL/GenBank/DDBJ whole genome shotgun (WGS) entry which is preliminary data.</text>
</comment>
<dbReference type="Proteomes" id="UP001221302">
    <property type="component" value="Unassembled WGS sequence"/>
</dbReference>
<dbReference type="AlphaFoldDB" id="A0AAE3P2A8"/>
<dbReference type="GO" id="GO:0006313">
    <property type="term" value="P:DNA transposition"/>
    <property type="evidence" value="ECO:0007669"/>
    <property type="project" value="InterPro"/>
</dbReference>
<dbReference type="SUPFAM" id="SSF143422">
    <property type="entry name" value="Transposase IS200-like"/>
    <property type="match status" value="1"/>
</dbReference>
<feature type="domain" description="Transposase IS200-like" evidence="1">
    <location>
        <begin position="21"/>
        <end position="164"/>
    </location>
</feature>
<name>A0AAE3P2A8_9BACT</name>
<accession>A0AAE3P2A8</accession>
<protein>
    <recommendedName>
        <fullName evidence="1">Transposase IS200-like domain-containing protein</fullName>
    </recommendedName>
</protein>
<gene>
    <name evidence="2" type="ORF">P0M35_05165</name>
</gene>
<dbReference type="GO" id="GO:0004803">
    <property type="term" value="F:transposase activity"/>
    <property type="evidence" value="ECO:0007669"/>
    <property type="project" value="InterPro"/>
</dbReference>
<dbReference type="RefSeq" id="WP_321535296.1">
    <property type="nucleotide sequence ID" value="NZ_JARGDL010000004.1"/>
</dbReference>
<dbReference type="PANTHER" id="PTHR36966">
    <property type="entry name" value="REP-ASSOCIATED TYROSINE TRANSPOSASE"/>
    <property type="match status" value="1"/>
</dbReference>
<dbReference type="PANTHER" id="PTHR36966:SF1">
    <property type="entry name" value="REP-ASSOCIATED TYROSINE TRANSPOSASE"/>
    <property type="match status" value="1"/>
</dbReference>
<dbReference type="SMART" id="SM01321">
    <property type="entry name" value="Y1_Tnp"/>
    <property type="match status" value="1"/>
</dbReference>
<organism evidence="2 3">
    <name type="scientific">Stygiobacter electus</name>
    <dbReference type="NCBI Taxonomy" id="3032292"/>
    <lineage>
        <taxon>Bacteria</taxon>
        <taxon>Pseudomonadati</taxon>
        <taxon>Ignavibacteriota</taxon>
        <taxon>Ignavibacteria</taxon>
        <taxon>Ignavibacteriales</taxon>
        <taxon>Melioribacteraceae</taxon>
        <taxon>Stygiobacter</taxon>
    </lineage>
</organism>
<dbReference type="InterPro" id="IPR052715">
    <property type="entry name" value="RAYT_transposase"/>
</dbReference>
<reference evidence="2" key="1">
    <citation type="submission" date="2023-03" db="EMBL/GenBank/DDBJ databases">
        <title>Stygiobacter electus gen. nov., sp. nov., facultatively anaerobic thermotolerant bacterium of the class Ignavibacteria from a well of Yessentuki mineral water deposit.</title>
        <authorList>
            <person name="Podosokorskaya O.A."/>
            <person name="Elcheninov A.G."/>
            <person name="Petrova N.F."/>
            <person name="Zavarzina D.G."/>
            <person name="Kublanov I.V."/>
            <person name="Merkel A.Y."/>
        </authorList>
    </citation>
    <scope>NUCLEOTIDE SEQUENCE</scope>
    <source>
        <strain evidence="2">09-Me</strain>
    </source>
</reference>
<dbReference type="GO" id="GO:0043565">
    <property type="term" value="F:sequence-specific DNA binding"/>
    <property type="evidence" value="ECO:0007669"/>
    <property type="project" value="TreeGrafter"/>
</dbReference>
<evidence type="ECO:0000313" key="2">
    <source>
        <dbReference type="EMBL" id="MDF1611530.1"/>
    </source>
</evidence>
<dbReference type="InterPro" id="IPR002686">
    <property type="entry name" value="Transposase_17"/>
</dbReference>
<keyword evidence="3" id="KW-1185">Reference proteome</keyword>
<dbReference type="Gene3D" id="3.30.70.1290">
    <property type="entry name" value="Transposase IS200-like"/>
    <property type="match status" value="1"/>
</dbReference>
<dbReference type="InterPro" id="IPR036515">
    <property type="entry name" value="Transposase_17_sf"/>
</dbReference>
<dbReference type="EMBL" id="JARGDL010000004">
    <property type="protein sequence ID" value="MDF1611530.1"/>
    <property type="molecule type" value="Genomic_DNA"/>
</dbReference>
<evidence type="ECO:0000313" key="3">
    <source>
        <dbReference type="Proteomes" id="UP001221302"/>
    </source>
</evidence>
<evidence type="ECO:0000259" key="1">
    <source>
        <dbReference type="SMART" id="SM01321"/>
    </source>
</evidence>
<proteinExistence type="predicted"/>
<sequence>MSKFKNTFRIESTRLINWDYSTPWWYLVTINTKNHIEFFGKVVNDKMYLNELGKIVDKFWEEIPNHFKNVGLDYYVIMPNHIHGIIIINPIVETGYIPSQDKQSETPYMASLPLGDIVGKFKAAVTRWAYKNGYSNFKWQSRFYDRIIRNENELFNIRRYIEQNPLKWELEKDKPENIFDL</sequence>